<evidence type="ECO:0000256" key="1">
    <source>
        <dbReference type="SAM" id="Phobius"/>
    </source>
</evidence>
<dbReference type="AlphaFoldDB" id="A0AAQ2I6Y6"/>
<dbReference type="EMBL" id="RRNI01000054">
    <property type="protein sequence ID" value="TJH15925.1"/>
    <property type="molecule type" value="Genomic_DNA"/>
</dbReference>
<keyword evidence="1" id="KW-0472">Membrane</keyword>
<proteinExistence type="predicted"/>
<feature type="transmembrane region" description="Helical" evidence="1">
    <location>
        <begin position="28"/>
        <end position="57"/>
    </location>
</feature>
<gene>
    <name evidence="2" type="ORF">C9160_25220</name>
</gene>
<reference evidence="2 3" key="1">
    <citation type="submission" date="2018-12" db="EMBL/GenBank/DDBJ databases">
        <title>Food and Water Safety Consortium.</title>
        <authorList>
            <person name="Tyson S."/>
            <person name="Peterson C.-L."/>
            <person name="Olson A."/>
            <person name="Tyler S."/>
            <person name="Cabral J."/>
            <person name="Lynch T."/>
            <person name="Knox N."/>
            <person name="Van Domselaar G."/>
            <person name="Graham M."/>
        </authorList>
    </citation>
    <scope>NUCLEOTIDE SEQUENCE [LARGE SCALE GENOMIC DNA]</scope>
    <source>
        <strain evidence="2 3">FWSEC0384</strain>
    </source>
</reference>
<keyword evidence="1" id="KW-0812">Transmembrane</keyword>
<keyword evidence="1" id="KW-1133">Transmembrane helix</keyword>
<dbReference type="Proteomes" id="UP000306700">
    <property type="component" value="Unassembled WGS sequence"/>
</dbReference>
<accession>A0AAQ2I6Y6</accession>
<evidence type="ECO:0000313" key="3">
    <source>
        <dbReference type="Proteomes" id="UP000306700"/>
    </source>
</evidence>
<organism evidence="2 3">
    <name type="scientific">Escherichia coli</name>
    <dbReference type="NCBI Taxonomy" id="562"/>
    <lineage>
        <taxon>Bacteria</taxon>
        <taxon>Pseudomonadati</taxon>
        <taxon>Pseudomonadota</taxon>
        <taxon>Gammaproteobacteria</taxon>
        <taxon>Enterobacterales</taxon>
        <taxon>Enterobacteriaceae</taxon>
        <taxon>Escherichia</taxon>
    </lineage>
</organism>
<name>A0AAQ2I6Y6_ECOLX</name>
<sequence>MIYQLCPFHRNQPAHFQKSLDVLLLQSFYWYGAYSSMLAGLSYCLSVVIIIFLASLISFNMLRRKKYYIMVEFPDFPGPVMGCPRASIATVILGCCTSQLSS</sequence>
<comment type="caution">
    <text evidence="2">The sequence shown here is derived from an EMBL/GenBank/DDBJ whole genome shotgun (WGS) entry which is preliminary data.</text>
</comment>
<evidence type="ECO:0000313" key="2">
    <source>
        <dbReference type="EMBL" id="TJH15925.1"/>
    </source>
</evidence>
<protein>
    <submittedName>
        <fullName evidence="2">Uncharacterized protein</fullName>
    </submittedName>
</protein>